<dbReference type="EC" id="3.5.1.-" evidence="2"/>
<dbReference type="RefSeq" id="WP_420038770.1">
    <property type="nucleotide sequence ID" value="NZ_CP128986.1"/>
</dbReference>
<gene>
    <name evidence="2" type="primary">rutD_1</name>
    <name evidence="2" type="ORF">MP11Mi_19990</name>
</gene>
<dbReference type="GO" id="GO:0016787">
    <property type="term" value="F:hydrolase activity"/>
    <property type="evidence" value="ECO:0007669"/>
    <property type="project" value="UniProtKB-KW"/>
</dbReference>
<protein>
    <submittedName>
        <fullName evidence="2">Aminoacrylate hydrolase RutD</fullName>
        <ecNumber evidence="2">3.5.1.-</ecNumber>
    </submittedName>
</protein>
<keyword evidence="2" id="KW-0378">Hydrolase</keyword>
<dbReference type="Pfam" id="PF00561">
    <property type="entry name" value="Abhydrolase_1"/>
    <property type="match status" value="1"/>
</dbReference>
<dbReference type="InterPro" id="IPR029058">
    <property type="entry name" value="AB_hydrolase_fold"/>
</dbReference>
<name>A0AA97CXA3_9ACTN</name>
<dbReference type="InterPro" id="IPR050471">
    <property type="entry name" value="AB_hydrolase"/>
</dbReference>
<evidence type="ECO:0000313" key="2">
    <source>
        <dbReference type="EMBL" id="WOC12907.1"/>
    </source>
</evidence>
<dbReference type="EMBL" id="CP128986">
    <property type="protein sequence ID" value="WOC12907.1"/>
    <property type="molecule type" value="Genomic_DNA"/>
</dbReference>
<proteinExistence type="predicted"/>
<organism evidence="2">
    <name type="scientific">Gordonia sp. MP11Mi</name>
    <dbReference type="NCBI Taxonomy" id="3022769"/>
    <lineage>
        <taxon>Bacteria</taxon>
        <taxon>Bacillati</taxon>
        <taxon>Actinomycetota</taxon>
        <taxon>Actinomycetes</taxon>
        <taxon>Mycobacteriales</taxon>
        <taxon>Gordoniaceae</taxon>
        <taxon>Gordonia</taxon>
    </lineage>
</organism>
<accession>A0AA97CXA3</accession>
<dbReference type="SUPFAM" id="SSF53474">
    <property type="entry name" value="alpha/beta-Hydrolases"/>
    <property type="match status" value="1"/>
</dbReference>
<dbReference type="PANTHER" id="PTHR43433:SF1">
    <property type="entry name" value="BLL5160 PROTEIN"/>
    <property type="match status" value="1"/>
</dbReference>
<reference evidence="2" key="1">
    <citation type="submission" date="2023-06" db="EMBL/GenBank/DDBJ databases">
        <title>Gordonia sp. nov. and Pseudochrobactrum sp. nov., two species isolated from the burying beetle Nicrophorus vespilloides.</title>
        <authorList>
            <person name="Poehlein A."/>
            <person name="Guzman J."/>
            <person name="Daniel R."/>
            <person name="Vilcinskas A."/>
        </authorList>
    </citation>
    <scope>NUCLEOTIDE SEQUENCE</scope>
    <source>
        <strain evidence="2">MP11Mi</strain>
    </source>
</reference>
<dbReference type="InterPro" id="IPR000073">
    <property type="entry name" value="AB_hydrolase_1"/>
</dbReference>
<evidence type="ECO:0000259" key="1">
    <source>
        <dbReference type="Pfam" id="PF00561"/>
    </source>
</evidence>
<sequence length="312" mass="34051">MSQRSAQTGDDDGTRVWDAVVNGFGTARRAVRHTVKPYPVRDLPDGRRLELPGRGTTYVTESGPTDAPTVFLLHGVSTSGLLCWYPSIPALNKDFHVVTVDHRWHGRGIRSAEFSLDDCADDVIAVADQLGIDRFTAAGFSMGGGIGQLAWRRHPDRVGGLVLCSTGPYFSSIDPVRLAAEERIGRVLRYVDKILPTPSDERLDDWRGNHIRWALAQMSSTKLGDQGVFAAGMARFDSRPWLGEIDVPTSVVVSTRDKIVQPERQQLLVDGIPGARRFEVDGGHACCVLGAEDFIPPLVEAVESVTGVESVH</sequence>
<dbReference type="Gene3D" id="3.40.50.1820">
    <property type="entry name" value="alpha/beta hydrolase"/>
    <property type="match status" value="1"/>
</dbReference>
<feature type="domain" description="AB hydrolase-1" evidence="1">
    <location>
        <begin position="68"/>
        <end position="176"/>
    </location>
</feature>
<dbReference type="PANTHER" id="PTHR43433">
    <property type="entry name" value="HYDROLASE, ALPHA/BETA FOLD FAMILY PROTEIN"/>
    <property type="match status" value="1"/>
</dbReference>
<dbReference type="AlphaFoldDB" id="A0AA97CXA3"/>